<evidence type="ECO:0000313" key="2">
    <source>
        <dbReference type="Proteomes" id="UP000504621"/>
    </source>
</evidence>
<dbReference type="RefSeq" id="XP_021296667.1">
    <property type="nucleotide sequence ID" value="XM_021440992.1"/>
</dbReference>
<feature type="compositionally biased region" description="Polar residues" evidence="1">
    <location>
        <begin position="84"/>
        <end position="96"/>
    </location>
</feature>
<organism evidence="2 3">
    <name type="scientific">Herrania umbratica</name>
    <dbReference type="NCBI Taxonomy" id="108875"/>
    <lineage>
        <taxon>Eukaryota</taxon>
        <taxon>Viridiplantae</taxon>
        <taxon>Streptophyta</taxon>
        <taxon>Embryophyta</taxon>
        <taxon>Tracheophyta</taxon>
        <taxon>Spermatophyta</taxon>
        <taxon>Magnoliopsida</taxon>
        <taxon>eudicotyledons</taxon>
        <taxon>Gunneridae</taxon>
        <taxon>Pentapetalae</taxon>
        <taxon>rosids</taxon>
        <taxon>malvids</taxon>
        <taxon>Malvales</taxon>
        <taxon>Malvaceae</taxon>
        <taxon>Byttnerioideae</taxon>
        <taxon>Herrania</taxon>
    </lineage>
</organism>
<feature type="region of interest" description="Disordered" evidence="1">
    <location>
        <begin position="70"/>
        <end position="108"/>
    </location>
</feature>
<protein>
    <submittedName>
        <fullName evidence="3">Uncharacterized protein LOC110425909 isoform X2</fullName>
    </submittedName>
</protein>
<keyword evidence="2" id="KW-1185">Reference proteome</keyword>
<feature type="compositionally biased region" description="Polar residues" evidence="1">
    <location>
        <begin position="1"/>
        <end position="13"/>
    </location>
</feature>
<proteinExistence type="predicted"/>
<reference evidence="3" key="1">
    <citation type="submission" date="2025-08" db="UniProtKB">
        <authorList>
            <consortium name="RefSeq"/>
        </authorList>
    </citation>
    <scope>IDENTIFICATION</scope>
    <source>
        <tissue evidence="3">Leaf</tissue>
    </source>
</reference>
<evidence type="ECO:0000256" key="1">
    <source>
        <dbReference type="SAM" id="MobiDB-lite"/>
    </source>
</evidence>
<dbReference type="Proteomes" id="UP000504621">
    <property type="component" value="Unplaced"/>
</dbReference>
<evidence type="ECO:0000313" key="3">
    <source>
        <dbReference type="RefSeq" id="XP_021296667.1"/>
    </source>
</evidence>
<gene>
    <name evidence="3" type="primary">LOC110425909</name>
</gene>
<accession>A0A6J1BB19</accession>
<sequence>MSTLTNSANQPQVEHQKEQKDNPVSNYSLTKGQFQRLLVLLNEHSLGSTDDTPANPVNHAIVNSTFKGYNSQNQIRAHHHQKSHSVASSPQPSIFNSKVCGDTFMDND</sequence>
<dbReference type="AlphaFoldDB" id="A0A6J1BB19"/>
<dbReference type="GeneID" id="110425909"/>
<name>A0A6J1BB19_9ROSI</name>
<feature type="region of interest" description="Disordered" evidence="1">
    <location>
        <begin position="1"/>
        <end position="28"/>
    </location>
</feature>